<keyword evidence="5 11" id="KW-0067">ATP-binding</keyword>
<keyword evidence="3 8" id="KW-0812">Transmembrane</keyword>
<dbReference type="OrthoDB" id="9759820at2"/>
<evidence type="ECO:0000259" key="9">
    <source>
        <dbReference type="PROSITE" id="PS50893"/>
    </source>
</evidence>
<dbReference type="SMART" id="SM00382">
    <property type="entry name" value="AAA"/>
    <property type="match status" value="1"/>
</dbReference>
<evidence type="ECO:0000256" key="5">
    <source>
        <dbReference type="ARBA" id="ARBA00022840"/>
    </source>
</evidence>
<dbReference type="GO" id="GO:0005886">
    <property type="term" value="C:plasma membrane"/>
    <property type="evidence" value="ECO:0007669"/>
    <property type="project" value="UniProtKB-SubCell"/>
</dbReference>
<evidence type="ECO:0000256" key="6">
    <source>
        <dbReference type="ARBA" id="ARBA00022989"/>
    </source>
</evidence>
<evidence type="ECO:0000313" key="11">
    <source>
        <dbReference type="EMBL" id="KAA6184321.1"/>
    </source>
</evidence>
<dbReference type="CDD" id="cd18582">
    <property type="entry name" value="ABC_6TM_ATM1_ABCB7"/>
    <property type="match status" value="1"/>
</dbReference>
<organism evidence="11 12">
    <name type="scientific">Thiohalocapsa marina</name>
    <dbReference type="NCBI Taxonomy" id="424902"/>
    <lineage>
        <taxon>Bacteria</taxon>
        <taxon>Pseudomonadati</taxon>
        <taxon>Pseudomonadota</taxon>
        <taxon>Gammaproteobacteria</taxon>
        <taxon>Chromatiales</taxon>
        <taxon>Chromatiaceae</taxon>
        <taxon>Thiohalocapsa</taxon>
    </lineage>
</organism>
<dbReference type="Pfam" id="PF00664">
    <property type="entry name" value="ABC_membrane"/>
    <property type="match status" value="1"/>
</dbReference>
<name>A0A5M8FME8_9GAMM</name>
<keyword evidence="2" id="KW-0813">Transport</keyword>
<feature type="transmembrane region" description="Helical" evidence="8">
    <location>
        <begin position="74"/>
        <end position="94"/>
    </location>
</feature>
<keyword evidence="7 8" id="KW-0472">Membrane</keyword>
<dbReference type="GO" id="GO:0005524">
    <property type="term" value="F:ATP binding"/>
    <property type="evidence" value="ECO:0007669"/>
    <property type="project" value="UniProtKB-KW"/>
</dbReference>
<gene>
    <name evidence="11" type="ORF">F2Q65_12725</name>
</gene>
<dbReference type="PROSITE" id="PS50929">
    <property type="entry name" value="ABC_TM1F"/>
    <property type="match status" value="1"/>
</dbReference>
<keyword evidence="12" id="KW-1185">Reference proteome</keyword>
<dbReference type="InterPro" id="IPR027417">
    <property type="entry name" value="P-loop_NTPase"/>
</dbReference>
<feature type="transmembrane region" description="Helical" evidence="8">
    <location>
        <begin position="151"/>
        <end position="173"/>
    </location>
</feature>
<dbReference type="InterPro" id="IPR003593">
    <property type="entry name" value="AAA+_ATPase"/>
</dbReference>
<dbReference type="PANTHER" id="PTHR24221">
    <property type="entry name" value="ATP-BINDING CASSETTE SUB-FAMILY B"/>
    <property type="match status" value="1"/>
</dbReference>
<dbReference type="PANTHER" id="PTHR24221:SF402">
    <property type="entry name" value="IRON-SULFUR CLUSTERS TRANSPORTER ABCB7, MITOCHONDRIAL"/>
    <property type="match status" value="1"/>
</dbReference>
<dbReference type="Gene3D" id="1.20.1560.10">
    <property type="entry name" value="ABC transporter type 1, transmembrane domain"/>
    <property type="match status" value="1"/>
</dbReference>
<feature type="transmembrane region" description="Helical" evidence="8">
    <location>
        <begin position="34"/>
        <end position="54"/>
    </location>
</feature>
<evidence type="ECO:0000256" key="3">
    <source>
        <dbReference type="ARBA" id="ARBA00022692"/>
    </source>
</evidence>
<comment type="subcellular location">
    <subcellularLocation>
        <location evidence="1">Cell membrane</location>
        <topology evidence="1">Multi-pass membrane protein</topology>
    </subcellularLocation>
</comment>
<accession>A0A5M8FME8</accession>
<dbReference type="PROSITE" id="PS50893">
    <property type="entry name" value="ABC_TRANSPORTER_2"/>
    <property type="match status" value="1"/>
</dbReference>
<evidence type="ECO:0000259" key="10">
    <source>
        <dbReference type="PROSITE" id="PS50929"/>
    </source>
</evidence>
<keyword evidence="6 8" id="KW-1133">Transmembrane helix</keyword>
<evidence type="ECO:0000256" key="8">
    <source>
        <dbReference type="SAM" id="Phobius"/>
    </source>
</evidence>
<dbReference type="InterPro" id="IPR036640">
    <property type="entry name" value="ABC1_TM_sf"/>
</dbReference>
<dbReference type="FunFam" id="3.40.50.300:FF:000186">
    <property type="entry name" value="ATP-binding cassette sub-family B member 7, mitochondrial"/>
    <property type="match status" value="1"/>
</dbReference>
<dbReference type="InterPro" id="IPR017871">
    <property type="entry name" value="ABC_transporter-like_CS"/>
</dbReference>
<feature type="transmembrane region" description="Helical" evidence="8">
    <location>
        <begin position="298"/>
        <end position="319"/>
    </location>
</feature>
<dbReference type="SUPFAM" id="SSF52540">
    <property type="entry name" value="P-loop containing nucleoside triphosphate hydrolases"/>
    <property type="match status" value="1"/>
</dbReference>
<dbReference type="RefSeq" id="WP_150093793.1">
    <property type="nucleotide sequence ID" value="NZ_JBFUOH010000077.1"/>
</dbReference>
<dbReference type="PROSITE" id="PS00211">
    <property type="entry name" value="ABC_TRANSPORTER_1"/>
    <property type="match status" value="1"/>
</dbReference>
<dbReference type="Gene3D" id="3.40.50.300">
    <property type="entry name" value="P-loop containing nucleotide triphosphate hydrolases"/>
    <property type="match status" value="1"/>
</dbReference>
<evidence type="ECO:0000256" key="1">
    <source>
        <dbReference type="ARBA" id="ARBA00004651"/>
    </source>
</evidence>
<comment type="caution">
    <text evidence="11">The sequence shown here is derived from an EMBL/GenBank/DDBJ whole genome shotgun (WGS) entry which is preliminary data.</text>
</comment>
<evidence type="ECO:0000313" key="12">
    <source>
        <dbReference type="Proteomes" id="UP000322981"/>
    </source>
</evidence>
<dbReference type="EMBL" id="VWXX01000021">
    <property type="protein sequence ID" value="KAA6184321.1"/>
    <property type="molecule type" value="Genomic_DNA"/>
</dbReference>
<evidence type="ECO:0000256" key="4">
    <source>
        <dbReference type="ARBA" id="ARBA00022741"/>
    </source>
</evidence>
<dbReference type="GO" id="GO:0006879">
    <property type="term" value="P:intracellular iron ion homeostasis"/>
    <property type="evidence" value="ECO:0007669"/>
    <property type="project" value="TreeGrafter"/>
</dbReference>
<sequence length="604" mass="68041">MIRINATERIHNDRRDWHNLRGMLPFLWEFRGRALFALACLVLAKLASVGVPLVLKDIIDAFEGGQTEPARQALALPVGLLMAYGALKLSGSLFNELRDVVFARVRFRAMRRLSTRVLAHLHRLSLRYHLERQSGAISRDLERGTRSVSTILNYMVFSVIPVFVEFTLVAVVLLAKYELVFTLVTFGTVLVYVAFTFAITEWRMDYRRRMNVLDSQANSQAFDSLLNYETVKYFGNERMELERYDNTLTEWEDVAVKSQSSMSLLNFGQGSIIAVGVTAIMFFAAQGVVAGRMSIGDLVLVNAFMLQLFIPLGFLGIVYRQIKYALADMDLVFKLLEREPEIQDAPGAPALILRQGRLRFDGVSFHYQPERPILRDVDFRIEPGEKVAVVGHSGAGKSTLARLLFRSYEVNAGRILIDDQDIRDVTQQSLRGAIGIVPQDTVLFNDSIYYNLAYGRPDASREEVERAAELAHIRAFVESLPDGWDTVVGERGLKLSGGEKQRVAIARAILKRPRIMLFDEATSSLDSKTEQAIQQTLAEVAEDHTTLVIAHRLSTVVDAQRILVMESGRIIEQGEHRRLLADGGVYAAMWELQQREREQVPSAS</sequence>
<feature type="transmembrane region" description="Helical" evidence="8">
    <location>
        <begin position="264"/>
        <end position="286"/>
    </location>
</feature>
<dbReference type="SUPFAM" id="SSF90123">
    <property type="entry name" value="ABC transporter transmembrane region"/>
    <property type="match status" value="1"/>
</dbReference>
<dbReference type="Proteomes" id="UP000322981">
    <property type="component" value="Unassembled WGS sequence"/>
</dbReference>
<reference evidence="11 12" key="1">
    <citation type="submission" date="2019-09" db="EMBL/GenBank/DDBJ databases">
        <title>Whole-genome sequence of the purple sulfur bacterium Thiohalocapsa marina DSM 19078.</title>
        <authorList>
            <person name="Kyndt J.A."/>
            <person name="Meyer T.E."/>
        </authorList>
    </citation>
    <scope>NUCLEOTIDE SEQUENCE [LARGE SCALE GENOMIC DNA]</scope>
    <source>
        <strain evidence="11 12">DSM 19078</strain>
    </source>
</reference>
<dbReference type="InterPro" id="IPR003439">
    <property type="entry name" value="ABC_transporter-like_ATP-bd"/>
</dbReference>
<dbReference type="InterPro" id="IPR011527">
    <property type="entry name" value="ABC1_TM_dom"/>
</dbReference>
<evidence type="ECO:0000256" key="7">
    <source>
        <dbReference type="ARBA" id="ARBA00023136"/>
    </source>
</evidence>
<feature type="domain" description="ABC transporter" evidence="9">
    <location>
        <begin position="358"/>
        <end position="592"/>
    </location>
</feature>
<dbReference type="GO" id="GO:0016887">
    <property type="term" value="F:ATP hydrolysis activity"/>
    <property type="evidence" value="ECO:0007669"/>
    <property type="project" value="InterPro"/>
</dbReference>
<protein>
    <submittedName>
        <fullName evidence="11">ABC transporter ATP-binding protein/permease</fullName>
    </submittedName>
</protein>
<dbReference type="AlphaFoldDB" id="A0A5M8FME8"/>
<dbReference type="Pfam" id="PF00005">
    <property type="entry name" value="ABC_tran"/>
    <property type="match status" value="1"/>
</dbReference>
<evidence type="ECO:0000256" key="2">
    <source>
        <dbReference type="ARBA" id="ARBA00022448"/>
    </source>
</evidence>
<proteinExistence type="predicted"/>
<dbReference type="GO" id="GO:0140359">
    <property type="term" value="F:ABC-type transporter activity"/>
    <property type="evidence" value="ECO:0007669"/>
    <property type="project" value="InterPro"/>
</dbReference>
<feature type="transmembrane region" description="Helical" evidence="8">
    <location>
        <begin position="179"/>
        <end position="200"/>
    </location>
</feature>
<keyword evidence="4" id="KW-0547">Nucleotide-binding</keyword>
<dbReference type="InterPro" id="IPR039421">
    <property type="entry name" value="Type_1_exporter"/>
</dbReference>
<feature type="domain" description="ABC transmembrane type-1" evidence="10">
    <location>
        <begin position="35"/>
        <end position="322"/>
    </location>
</feature>